<dbReference type="EMBL" id="CM016553">
    <property type="protein sequence ID" value="TKW30358.1"/>
    <property type="molecule type" value="Genomic_DNA"/>
</dbReference>
<dbReference type="PANTHER" id="PTHR31325">
    <property type="entry name" value="OS01G0798800 PROTEIN-RELATED"/>
    <property type="match status" value="1"/>
</dbReference>
<dbReference type="OMA" id="CKEVARD"/>
<protein>
    <recommendedName>
        <fullName evidence="3">DUF4220 domain-containing protein</fullName>
    </recommendedName>
</protein>
<dbReference type="Pfam" id="PF04578">
    <property type="entry name" value="DUF594"/>
    <property type="match status" value="1"/>
</dbReference>
<dbReference type="AlphaFoldDB" id="A0A4U6VL35"/>
<sequence length="246" mass="27036">MRKWVGIMLRCRCKLMKHWDGKIGQCSVLVLRPRTTPFVPLMSLLHFQERKKQVKVPEAVKVCIIRALRSSRNNGGLSHGTSSPRQSQAGESLLWACNGKGTSDTILVWHIATCIFEVWYPYQQAGRKQGSPSNLDSDHKITDSPITKLVELLGEGSKHEVLKNGVKLGKQLAELAEGVKETWKLLAGSWSEMILYVAPSDNLKGHSDAIARGGELITLLWTLLFHAGIFSRPDEADGAAAASAGV</sequence>
<keyword evidence="2" id="KW-1185">Reference proteome</keyword>
<evidence type="ECO:0000313" key="1">
    <source>
        <dbReference type="EMBL" id="TKW30358.1"/>
    </source>
</evidence>
<dbReference type="InterPro" id="IPR007658">
    <property type="entry name" value="DUF594"/>
</dbReference>
<dbReference type="Proteomes" id="UP000298652">
    <property type="component" value="Chromosome 2"/>
</dbReference>
<evidence type="ECO:0000313" key="2">
    <source>
        <dbReference type="Proteomes" id="UP000298652"/>
    </source>
</evidence>
<evidence type="ECO:0008006" key="3">
    <source>
        <dbReference type="Google" id="ProtNLM"/>
    </source>
</evidence>
<dbReference type="Gramene" id="TKW30358">
    <property type="protein sequence ID" value="TKW30358"/>
    <property type="gene ID" value="SEVIR_2G031000v2"/>
</dbReference>
<gene>
    <name evidence="1" type="ORF">SEVIR_2G031000v2</name>
</gene>
<proteinExistence type="predicted"/>
<name>A0A4U6VL35_SETVI</name>
<organism evidence="1 2">
    <name type="scientific">Setaria viridis</name>
    <name type="common">Green bristlegrass</name>
    <name type="synonym">Setaria italica subsp. viridis</name>
    <dbReference type="NCBI Taxonomy" id="4556"/>
    <lineage>
        <taxon>Eukaryota</taxon>
        <taxon>Viridiplantae</taxon>
        <taxon>Streptophyta</taxon>
        <taxon>Embryophyta</taxon>
        <taxon>Tracheophyta</taxon>
        <taxon>Spermatophyta</taxon>
        <taxon>Magnoliopsida</taxon>
        <taxon>Liliopsida</taxon>
        <taxon>Poales</taxon>
        <taxon>Poaceae</taxon>
        <taxon>PACMAD clade</taxon>
        <taxon>Panicoideae</taxon>
        <taxon>Panicodae</taxon>
        <taxon>Paniceae</taxon>
        <taxon>Cenchrinae</taxon>
        <taxon>Setaria</taxon>
    </lineage>
</organism>
<reference evidence="1" key="1">
    <citation type="submission" date="2019-03" db="EMBL/GenBank/DDBJ databases">
        <title>WGS assembly of Setaria viridis.</title>
        <authorList>
            <person name="Huang P."/>
            <person name="Jenkins J."/>
            <person name="Grimwood J."/>
            <person name="Barry K."/>
            <person name="Healey A."/>
            <person name="Mamidi S."/>
            <person name="Sreedasyam A."/>
            <person name="Shu S."/>
            <person name="Feldman M."/>
            <person name="Wu J."/>
            <person name="Yu Y."/>
            <person name="Chen C."/>
            <person name="Johnson J."/>
            <person name="Rokhsar D."/>
            <person name="Baxter I."/>
            <person name="Schmutz J."/>
            <person name="Brutnell T."/>
            <person name="Kellogg E."/>
        </authorList>
    </citation>
    <scope>NUCLEOTIDE SEQUENCE [LARGE SCALE GENOMIC DNA]</scope>
</reference>
<accession>A0A4U6VL35</accession>